<dbReference type="EMBL" id="MKQR01000026">
    <property type="protein sequence ID" value="OLR90956.1"/>
    <property type="molecule type" value="Genomic_DNA"/>
</dbReference>
<dbReference type="Proteomes" id="UP000186040">
    <property type="component" value="Unassembled WGS sequence"/>
</dbReference>
<accession>A0A1Q9LG00</accession>
<keyword evidence="1" id="KW-0812">Transmembrane</keyword>
<keyword evidence="3" id="KW-1185">Reference proteome</keyword>
<keyword evidence="1" id="KW-1133">Transmembrane helix</keyword>
<comment type="caution">
    <text evidence="2">The sequence shown here is derived from an EMBL/GenBank/DDBJ whole genome shotgun (WGS) entry which is preliminary data.</text>
</comment>
<reference evidence="2 3" key="1">
    <citation type="submission" date="2016-10" db="EMBL/GenBank/DDBJ databases">
        <title>The Draft Genome Sequence of Actinokineospora bangkokensis 44EHWT reveals the biosynthetic pathway of antifungal compounds Thailandins with unusual extender unit butylmalonyl-CoA.</title>
        <authorList>
            <person name="Greule A."/>
            <person name="Intra B."/>
            <person name="Flemming S."/>
            <person name="Rommel M.G."/>
            <person name="Panbangred W."/>
            <person name="Bechthold A."/>
        </authorList>
    </citation>
    <scope>NUCLEOTIDE SEQUENCE [LARGE SCALE GENOMIC DNA]</scope>
    <source>
        <strain evidence="2 3">44EHW</strain>
    </source>
</reference>
<proteinExistence type="predicted"/>
<name>A0A1Q9LG00_9PSEU</name>
<dbReference type="AlphaFoldDB" id="A0A1Q9LG00"/>
<evidence type="ECO:0000256" key="1">
    <source>
        <dbReference type="SAM" id="Phobius"/>
    </source>
</evidence>
<evidence type="ECO:0000313" key="2">
    <source>
        <dbReference type="EMBL" id="OLR90956.1"/>
    </source>
</evidence>
<sequence length="69" mass="6783">MAPRGDGGGGDPATVPGLIYRVLSRPLLLLSAVLALAALGGVVVLVVQLVGVTRIGVGPVEVVRTTAGP</sequence>
<organism evidence="2 3">
    <name type="scientific">Actinokineospora bangkokensis</name>
    <dbReference type="NCBI Taxonomy" id="1193682"/>
    <lineage>
        <taxon>Bacteria</taxon>
        <taxon>Bacillati</taxon>
        <taxon>Actinomycetota</taxon>
        <taxon>Actinomycetes</taxon>
        <taxon>Pseudonocardiales</taxon>
        <taxon>Pseudonocardiaceae</taxon>
        <taxon>Actinokineospora</taxon>
    </lineage>
</organism>
<feature type="transmembrane region" description="Helical" evidence="1">
    <location>
        <begin position="27"/>
        <end position="50"/>
    </location>
</feature>
<gene>
    <name evidence="2" type="ORF">BJP25_30880</name>
</gene>
<evidence type="ECO:0000313" key="3">
    <source>
        <dbReference type="Proteomes" id="UP000186040"/>
    </source>
</evidence>
<keyword evidence="1" id="KW-0472">Membrane</keyword>
<protein>
    <submittedName>
        <fullName evidence="2">Uncharacterized protein</fullName>
    </submittedName>
</protein>